<evidence type="ECO:0000259" key="4">
    <source>
        <dbReference type="Pfam" id="PF20803"/>
    </source>
</evidence>
<dbReference type="Gene3D" id="1.10.10.10">
    <property type="entry name" value="Winged helix-like DNA-binding domain superfamily/Winged helix DNA-binding domain"/>
    <property type="match status" value="1"/>
</dbReference>
<evidence type="ECO:0000259" key="2">
    <source>
        <dbReference type="Pfam" id="PF07848"/>
    </source>
</evidence>
<dbReference type="Proteomes" id="UP000198741">
    <property type="component" value="Chromosome I"/>
</dbReference>
<feature type="transmembrane region" description="Helical" evidence="1">
    <location>
        <begin position="27"/>
        <end position="50"/>
    </location>
</feature>
<protein>
    <submittedName>
        <fullName evidence="5">Transcriptional regulator, PaaX family</fullName>
    </submittedName>
</protein>
<keyword evidence="1" id="KW-0812">Transmembrane</keyword>
<dbReference type="InterPro" id="IPR012906">
    <property type="entry name" value="PaaX-like_N"/>
</dbReference>
<dbReference type="InterPro" id="IPR011965">
    <property type="entry name" value="PaaX_trns_reg"/>
</dbReference>
<dbReference type="PANTHER" id="PTHR30319">
    <property type="entry name" value="PHENYLACETIC ACID REGULATOR-RELATED TRANSCRIPTIONAL REPRESSOR"/>
    <property type="match status" value="1"/>
</dbReference>
<dbReference type="InterPro" id="IPR036388">
    <property type="entry name" value="WH-like_DNA-bd_sf"/>
</dbReference>
<feature type="domain" description="Transcriptional repressor PaaX-like C-terminal" evidence="3">
    <location>
        <begin position="178"/>
        <end position="261"/>
    </location>
</feature>
<dbReference type="Pfam" id="PF20803">
    <property type="entry name" value="PaaX_M"/>
    <property type="match status" value="1"/>
</dbReference>
<dbReference type="Gene3D" id="1.20.58.1460">
    <property type="match status" value="1"/>
</dbReference>
<dbReference type="Pfam" id="PF07848">
    <property type="entry name" value="PaaX"/>
    <property type="match status" value="1"/>
</dbReference>
<dbReference type="RefSeq" id="WP_090475892.1">
    <property type="nucleotide sequence ID" value="NZ_LT629710.1"/>
</dbReference>
<dbReference type="InterPro" id="IPR048846">
    <property type="entry name" value="PaaX-like_central"/>
</dbReference>
<dbReference type="Gene3D" id="3.30.70.2650">
    <property type="match status" value="1"/>
</dbReference>
<dbReference type="AlphaFoldDB" id="A0A1H0MSL5"/>
<proteinExistence type="predicted"/>
<dbReference type="PIRSF" id="PIRSF020623">
    <property type="entry name" value="PaaX"/>
    <property type="match status" value="1"/>
</dbReference>
<organism evidence="5 6">
    <name type="scientific">Nakamurella panacisegetis</name>
    <dbReference type="NCBI Taxonomy" id="1090615"/>
    <lineage>
        <taxon>Bacteria</taxon>
        <taxon>Bacillati</taxon>
        <taxon>Actinomycetota</taxon>
        <taxon>Actinomycetes</taxon>
        <taxon>Nakamurellales</taxon>
        <taxon>Nakamurellaceae</taxon>
        <taxon>Nakamurella</taxon>
    </lineage>
</organism>
<keyword evidence="1" id="KW-0472">Membrane</keyword>
<sequence length="267" mass="29042">MTAAGDAAPASPGSLIVTFAGLYLRPIGGWIAVADLITLLGAAGVAPNAVRQALVRLKSRDFLAGERRAGRAGYALTEAARADLETGDRRIWRFGEAEPTDGWVLAVFSVPEHARAERHRLRTVLSWLGFGTVGAGVWIAPAALAAPAREQVSAAGLGAYVTWFAGATLELADAAAWWDLEELRRLYSEFLDRWRDVDATTEPGAAFAGYLKLVDDWRQFPRIDPGLPAGLLPPDWPGRRAFRTFSGLRDRWSDIAADFVSRSLRTR</sequence>
<feature type="domain" description="Transcriptional repressor PaaX-like N-terminal" evidence="2">
    <location>
        <begin position="12"/>
        <end position="79"/>
    </location>
</feature>
<dbReference type="GO" id="GO:0006351">
    <property type="term" value="P:DNA-templated transcription"/>
    <property type="evidence" value="ECO:0007669"/>
    <property type="project" value="InterPro"/>
</dbReference>
<evidence type="ECO:0000313" key="6">
    <source>
        <dbReference type="Proteomes" id="UP000198741"/>
    </source>
</evidence>
<name>A0A1H0MSL5_9ACTN</name>
<feature type="transmembrane region" description="Helical" evidence="1">
    <location>
        <begin position="124"/>
        <end position="145"/>
    </location>
</feature>
<gene>
    <name evidence="5" type="ORF">SAMN04515671_2085</name>
</gene>
<dbReference type="InterPro" id="IPR013225">
    <property type="entry name" value="PaaX_C"/>
</dbReference>
<evidence type="ECO:0000256" key="1">
    <source>
        <dbReference type="SAM" id="Phobius"/>
    </source>
</evidence>
<accession>A0A1H0MSL5</accession>
<feature type="domain" description="Transcriptional repressor PaaX-like central Cas2-like" evidence="4">
    <location>
        <begin position="100"/>
        <end position="173"/>
    </location>
</feature>
<reference evidence="5 6" key="1">
    <citation type="submission" date="2016-10" db="EMBL/GenBank/DDBJ databases">
        <authorList>
            <person name="de Groot N.N."/>
        </authorList>
    </citation>
    <scope>NUCLEOTIDE SEQUENCE [LARGE SCALE GENOMIC DNA]</scope>
    <source>
        <strain evidence="6">P4-7,KCTC 19426,CECT 7604</strain>
    </source>
</reference>
<dbReference type="STRING" id="1090615.SAMN04515671_2085"/>
<keyword evidence="6" id="KW-1185">Reference proteome</keyword>
<feature type="transmembrane region" description="Helical" evidence="1">
    <location>
        <begin position="157"/>
        <end position="178"/>
    </location>
</feature>
<dbReference type="Pfam" id="PF08223">
    <property type="entry name" value="PaaX_C"/>
    <property type="match status" value="1"/>
</dbReference>
<dbReference type="EMBL" id="LT629710">
    <property type="protein sequence ID" value="SDO83130.1"/>
    <property type="molecule type" value="Genomic_DNA"/>
</dbReference>
<evidence type="ECO:0000259" key="3">
    <source>
        <dbReference type="Pfam" id="PF08223"/>
    </source>
</evidence>
<keyword evidence="1" id="KW-1133">Transmembrane helix</keyword>
<evidence type="ECO:0000313" key="5">
    <source>
        <dbReference type="EMBL" id="SDO83130.1"/>
    </source>
</evidence>
<dbReference type="PANTHER" id="PTHR30319:SF1">
    <property type="entry name" value="TRANSCRIPTIONAL REPRESSOR PAAX"/>
    <property type="match status" value="1"/>
</dbReference>
<dbReference type="OrthoDB" id="2270427at2"/>